<accession>A0A0G1Q9D0</accession>
<evidence type="ECO:0000256" key="1">
    <source>
        <dbReference type="SAM" id="MobiDB-lite"/>
    </source>
</evidence>
<evidence type="ECO:0000313" key="2">
    <source>
        <dbReference type="EMBL" id="KKU41432.1"/>
    </source>
</evidence>
<organism evidence="2 3">
    <name type="scientific">Candidatus Uhrbacteria bacterium GW2011_GWE2_46_68</name>
    <dbReference type="NCBI Taxonomy" id="1618994"/>
    <lineage>
        <taxon>Bacteria</taxon>
        <taxon>Candidatus Uhriibacteriota</taxon>
    </lineage>
</organism>
<dbReference type="EMBL" id="LCMS01000004">
    <property type="protein sequence ID" value="KKU41432.1"/>
    <property type="molecule type" value="Genomic_DNA"/>
</dbReference>
<feature type="compositionally biased region" description="Low complexity" evidence="1">
    <location>
        <begin position="1"/>
        <end position="18"/>
    </location>
</feature>
<feature type="region of interest" description="Disordered" evidence="1">
    <location>
        <begin position="1"/>
        <end position="23"/>
    </location>
</feature>
<proteinExistence type="predicted"/>
<name>A0A0G1Q9D0_9BACT</name>
<protein>
    <submittedName>
        <fullName evidence="2">Uncharacterized protein</fullName>
    </submittedName>
</protein>
<dbReference type="STRING" id="1618994.UX57_C0004G0136"/>
<dbReference type="Proteomes" id="UP000034795">
    <property type="component" value="Unassembled WGS sequence"/>
</dbReference>
<comment type="caution">
    <text evidence="2">The sequence shown here is derived from an EMBL/GenBank/DDBJ whole genome shotgun (WGS) entry which is preliminary data.</text>
</comment>
<sequence>MFDFMSSFSRSSPESVPSITFHEATPTEVGVQRTSEILNEAILSSVSSVRDSLPKEHHGHFDTLRQEIIDFTKAHGISKDALSNPSLLREVTDKLSIPDLERLALLLEHFEYLLAHKEPVKEPSKFFKEAERFYGLKEQYDFQVSLLERVGVLKDGVMEGIDGEKYPIPTLEQIAQKLYEQRETLETKRDQGFTKLLLVPFGMSLHALMMRFRQFFLDYQKAHPRLGVQTENPLWVDERYHEQTDVGDSPALRYFPKFLSTAEQSYTKAQVLLLQKQKVSSIPGWRILLLQASEDNEEEFAKIPRKKKGIVRGKKIPRPDIEAGELTKDYLALLVASQADPLSPYHGESGMTPEDWMVAFMTQLSRTDHPLDSFQNEIESRACLIGSHFPRSAFCPEVYFAQKEQLVGFYRTGPYTKRPRFGVRTVIAL</sequence>
<dbReference type="AlphaFoldDB" id="A0A0G1Q9D0"/>
<reference evidence="2 3" key="1">
    <citation type="journal article" date="2015" name="Nature">
        <title>rRNA introns, odd ribosomes, and small enigmatic genomes across a large radiation of phyla.</title>
        <authorList>
            <person name="Brown C.T."/>
            <person name="Hug L.A."/>
            <person name="Thomas B.C."/>
            <person name="Sharon I."/>
            <person name="Castelle C.J."/>
            <person name="Singh A."/>
            <person name="Wilkins M.J."/>
            <person name="Williams K.H."/>
            <person name="Banfield J.F."/>
        </authorList>
    </citation>
    <scope>NUCLEOTIDE SEQUENCE [LARGE SCALE GENOMIC DNA]</scope>
</reference>
<evidence type="ECO:0000313" key="3">
    <source>
        <dbReference type="Proteomes" id="UP000034795"/>
    </source>
</evidence>
<gene>
    <name evidence="2" type="ORF">UX57_C0004G0136</name>
</gene>